<evidence type="ECO:0000256" key="1">
    <source>
        <dbReference type="ARBA" id="ARBA00005234"/>
    </source>
</evidence>
<keyword evidence="2" id="KW-0645">Protease</keyword>
<organism evidence="5 6">
    <name type="scientific">Daphnia galeata</name>
    <dbReference type="NCBI Taxonomy" id="27404"/>
    <lineage>
        <taxon>Eukaryota</taxon>
        <taxon>Metazoa</taxon>
        <taxon>Ecdysozoa</taxon>
        <taxon>Arthropoda</taxon>
        <taxon>Crustacea</taxon>
        <taxon>Branchiopoda</taxon>
        <taxon>Diplostraca</taxon>
        <taxon>Cladocera</taxon>
        <taxon>Anomopoda</taxon>
        <taxon>Daphniidae</taxon>
        <taxon>Daphnia</taxon>
    </lineage>
</organism>
<sequence>MLILYNDIPNKVGPNNWLTDLSINGAMGLLRQQFPDIGALISCQWGAILQFDRTDSQKWIQIINIHNNHWVMAAQGFGINLNNVLIYDSLDTTEPHPHVVYCIAQLCKTPIGKLTISLMPCQVQKDGFNCGVYSIAFSTALAFNLNPSEMRLDTARIRDHLRECLLLKKMEPFPVLKSTISCKNWRPKKIVSFDLFCKCQMPWYDPDCVVKRYKLLVVCKTCKLSFHDGCGKIPKKAY</sequence>
<keyword evidence="6" id="KW-1185">Reference proteome</keyword>
<dbReference type="Gene3D" id="3.40.395.10">
    <property type="entry name" value="Adenoviral Proteinase, Chain A"/>
    <property type="match status" value="1"/>
</dbReference>
<dbReference type="GO" id="GO:0008234">
    <property type="term" value="F:cysteine-type peptidase activity"/>
    <property type="evidence" value="ECO:0007669"/>
    <property type="project" value="InterPro"/>
</dbReference>
<feature type="domain" description="Ubiquitin-like protease family profile" evidence="4">
    <location>
        <begin position="1"/>
        <end position="141"/>
    </location>
</feature>
<dbReference type="EMBL" id="CAKKLH010000006">
    <property type="protein sequence ID" value="CAH0098691.1"/>
    <property type="molecule type" value="Genomic_DNA"/>
</dbReference>
<reference evidence="5" key="1">
    <citation type="submission" date="2021-11" db="EMBL/GenBank/DDBJ databases">
        <authorList>
            <person name="Schell T."/>
        </authorList>
    </citation>
    <scope>NUCLEOTIDE SEQUENCE</scope>
    <source>
        <strain evidence="5">M5</strain>
    </source>
</reference>
<evidence type="ECO:0000256" key="2">
    <source>
        <dbReference type="ARBA" id="ARBA00022670"/>
    </source>
</evidence>
<dbReference type="AlphaFoldDB" id="A0A8J2RAP7"/>
<name>A0A8J2RAP7_9CRUS</name>
<evidence type="ECO:0000313" key="6">
    <source>
        <dbReference type="Proteomes" id="UP000789390"/>
    </source>
</evidence>
<dbReference type="InterPro" id="IPR038765">
    <property type="entry name" value="Papain-like_cys_pep_sf"/>
</dbReference>
<comment type="caution">
    <text evidence="5">The sequence shown here is derived from an EMBL/GenBank/DDBJ whole genome shotgun (WGS) entry which is preliminary data.</text>
</comment>
<dbReference type="PANTHER" id="PTHR34718:SF2">
    <property type="entry name" value="PHD-TYPE DOMAIN-CONTAINING PROTEIN"/>
    <property type="match status" value="1"/>
</dbReference>
<dbReference type="InterPro" id="IPR003653">
    <property type="entry name" value="Peptidase_C48_C"/>
</dbReference>
<protein>
    <recommendedName>
        <fullName evidence="4">Ubiquitin-like protease family profile domain-containing protein</fullName>
    </recommendedName>
</protein>
<dbReference type="GO" id="GO:0006508">
    <property type="term" value="P:proteolysis"/>
    <property type="evidence" value="ECO:0007669"/>
    <property type="project" value="UniProtKB-KW"/>
</dbReference>
<evidence type="ECO:0000256" key="3">
    <source>
        <dbReference type="ARBA" id="ARBA00022801"/>
    </source>
</evidence>
<keyword evidence="3" id="KW-0378">Hydrolase</keyword>
<dbReference type="OrthoDB" id="5985686at2759"/>
<dbReference type="Proteomes" id="UP000789390">
    <property type="component" value="Unassembled WGS sequence"/>
</dbReference>
<proteinExistence type="inferred from homology"/>
<evidence type="ECO:0000313" key="5">
    <source>
        <dbReference type="EMBL" id="CAH0098691.1"/>
    </source>
</evidence>
<dbReference type="Pfam" id="PF02902">
    <property type="entry name" value="Peptidase_C48"/>
    <property type="match status" value="1"/>
</dbReference>
<comment type="similarity">
    <text evidence="1">Belongs to the peptidase C48 family.</text>
</comment>
<evidence type="ECO:0000259" key="4">
    <source>
        <dbReference type="PROSITE" id="PS50600"/>
    </source>
</evidence>
<dbReference type="PROSITE" id="PS50600">
    <property type="entry name" value="ULP_PROTEASE"/>
    <property type="match status" value="1"/>
</dbReference>
<dbReference type="SUPFAM" id="SSF54001">
    <property type="entry name" value="Cysteine proteinases"/>
    <property type="match status" value="1"/>
</dbReference>
<gene>
    <name evidence="5" type="ORF">DGAL_LOCUS786</name>
</gene>
<accession>A0A8J2RAP7</accession>
<dbReference type="PANTHER" id="PTHR34718">
    <property type="entry name" value="PHD-TYPE DOMAIN-CONTAINING PROTEIN"/>
    <property type="match status" value="1"/>
</dbReference>